<evidence type="ECO:0000256" key="4">
    <source>
        <dbReference type="ARBA" id="ARBA00010217"/>
    </source>
</evidence>
<dbReference type="GO" id="GO:1901001">
    <property type="term" value="P:negative regulation of response to salt stress"/>
    <property type="evidence" value="ECO:0007669"/>
    <property type="project" value="UniProtKB-ARBA"/>
</dbReference>
<evidence type="ECO:0000256" key="15">
    <source>
        <dbReference type="ARBA" id="ARBA00022989"/>
    </source>
</evidence>
<dbReference type="SUPFAM" id="SSF56112">
    <property type="entry name" value="Protein kinase-like (PK-like)"/>
    <property type="match status" value="1"/>
</dbReference>
<evidence type="ECO:0000256" key="22">
    <source>
        <dbReference type="SAM" id="SignalP"/>
    </source>
</evidence>
<keyword evidence="9" id="KW-0812">Transmembrane</keyword>
<dbReference type="AlphaFoldDB" id="A0A8T0VUC7"/>
<dbReference type="PROSITE" id="PS00107">
    <property type="entry name" value="PROTEIN_KINASE_ATP"/>
    <property type="match status" value="1"/>
</dbReference>
<dbReference type="OrthoDB" id="543442at2759"/>
<evidence type="ECO:0000256" key="19">
    <source>
        <dbReference type="ARBA" id="ARBA00048659"/>
    </source>
</evidence>
<evidence type="ECO:0000256" key="8">
    <source>
        <dbReference type="ARBA" id="ARBA00022679"/>
    </source>
</evidence>
<feature type="domain" description="Protein kinase" evidence="23">
    <location>
        <begin position="344"/>
        <end position="602"/>
    </location>
</feature>
<dbReference type="InterPro" id="IPR000719">
    <property type="entry name" value="Prot_kinase_dom"/>
</dbReference>
<comment type="similarity">
    <text evidence="4">In the C-terminal section; belongs to the protein kinase superfamily. Ser/Thr protein kinase family.</text>
</comment>
<dbReference type="GO" id="GO:0004674">
    <property type="term" value="F:protein serine/threonine kinase activity"/>
    <property type="evidence" value="ECO:0007669"/>
    <property type="project" value="UniProtKB-KW"/>
</dbReference>
<dbReference type="Proteomes" id="UP000823388">
    <property type="component" value="Chromosome 2K"/>
</dbReference>
<feature type="signal peptide" evidence="22">
    <location>
        <begin position="1"/>
        <end position="19"/>
    </location>
</feature>
<dbReference type="PROSITE" id="PS50011">
    <property type="entry name" value="PROTEIN_KINASE_DOM"/>
    <property type="match status" value="1"/>
</dbReference>
<evidence type="ECO:0000256" key="10">
    <source>
        <dbReference type="ARBA" id="ARBA00022729"/>
    </source>
</evidence>
<dbReference type="InterPro" id="IPR008271">
    <property type="entry name" value="Ser/Thr_kinase_AS"/>
</dbReference>
<keyword evidence="18" id="KW-0325">Glycoprotein</keyword>
<keyword evidence="7" id="KW-0723">Serine/threonine-protein kinase</keyword>
<dbReference type="GO" id="GO:0005524">
    <property type="term" value="F:ATP binding"/>
    <property type="evidence" value="ECO:0007669"/>
    <property type="project" value="UniProtKB-UniRule"/>
</dbReference>
<evidence type="ECO:0000256" key="18">
    <source>
        <dbReference type="ARBA" id="ARBA00023180"/>
    </source>
</evidence>
<evidence type="ECO:0000256" key="17">
    <source>
        <dbReference type="ARBA" id="ARBA00023170"/>
    </source>
</evidence>
<dbReference type="Pfam" id="PF00069">
    <property type="entry name" value="Pkinase"/>
    <property type="match status" value="1"/>
</dbReference>
<dbReference type="EMBL" id="CM029039">
    <property type="protein sequence ID" value="KAG2639772.1"/>
    <property type="molecule type" value="Genomic_DNA"/>
</dbReference>
<keyword evidence="14 21" id="KW-0067">ATP-binding</keyword>
<dbReference type="InterPro" id="IPR011009">
    <property type="entry name" value="Kinase-like_dom_sf"/>
</dbReference>
<dbReference type="InterPro" id="IPR001220">
    <property type="entry name" value="Legume_lectin_dom"/>
</dbReference>
<dbReference type="InterPro" id="IPR017441">
    <property type="entry name" value="Protein_kinase_ATP_BS"/>
</dbReference>
<keyword evidence="11" id="KW-0430">Lectin</keyword>
<dbReference type="Gene3D" id="2.60.120.200">
    <property type="match status" value="1"/>
</dbReference>
<reference evidence="24" key="1">
    <citation type="submission" date="2020-05" db="EMBL/GenBank/DDBJ databases">
        <title>WGS assembly of Panicum virgatum.</title>
        <authorList>
            <person name="Lovell J.T."/>
            <person name="Jenkins J."/>
            <person name="Shu S."/>
            <person name="Juenger T.E."/>
            <person name="Schmutz J."/>
        </authorList>
    </citation>
    <scope>NUCLEOTIDE SEQUENCE</scope>
    <source>
        <strain evidence="24">AP13</strain>
    </source>
</reference>
<organism evidence="24 25">
    <name type="scientific">Panicum virgatum</name>
    <name type="common">Blackwell switchgrass</name>
    <dbReference type="NCBI Taxonomy" id="38727"/>
    <lineage>
        <taxon>Eukaryota</taxon>
        <taxon>Viridiplantae</taxon>
        <taxon>Streptophyta</taxon>
        <taxon>Embryophyta</taxon>
        <taxon>Tracheophyta</taxon>
        <taxon>Spermatophyta</taxon>
        <taxon>Magnoliopsida</taxon>
        <taxon>Liliopsida</taxon>
        <taxon>Poales</taxon>
        <taxon>Poaceae</taxon>
        <taxon>PACMAD clade</taxon>
        <taxon>Panicoideae</taxon>
        <taxon>Panicodae</taxon>
        <taxon>Paniceae</taxon>
        <taxon>Panicinae</taxon>
        <taxon>Panicum</taxon>
        <taxon>Panicum sect. Hiantes</taxon>
    </lineage>
</organism>
<evidence type="ECO:0000256" key="21">
    <source>
        <dbReference type="PROSITE-ProRule" id="PRU10141"/>
    </source>
</evidence>
<evidence type="ECO:0000256" key="12">
    <source>
        <dbReference type="ARBA" id="ARBA00022741"/>
    </source>
</evidence>
<comment type="similarity">
    <text evidence="3">In the N-terminal section; belongs to the leguminous lectin family.</text>
</comment>
<comment type="subcellular location">
    <subcellularLocation>
        <location evidence="1">Cell membrane</location>
    </subcellularLocation>
    <subcellularLocation>
        <location evidence="2">Membrane</location>
        <topology evidence="2">Single-pass type I membrane protein</topology>
    </subcellularLocation>
</comment>
<evidence type="ECO:0000256" key="2">
    <source>
        <dbReference type="ARBA" id="ARBA00004479"/>
    </source>
</evidence>
<name>A0A8T0VUC7_PANVG</name>
<evidence type="ECO:0000256" key="5">
    <source>
        <dbReference type="ARBA" id="ARBA00012513"/>
    </source>
</evidence>
<dbReference type="SUPFAM" id="SSF49899">
    <property type="entry name" value="Concanavalin A-like lectins/glucanases"/>
    <property type="match status" value="1"/>
</dbReference>
<sequence>MKIVCYLFIFHSLILAVLCTGDKQFVYSGFGGANLTLDGAATVTPDGLLQLTNGTGNMKGHAFYPTPIHFRKTPNGAVQSFSVAFMFGIVSLHADLSAHGMVFLISPSKNFSTALPSQYLGLFNPQNNGKITNHVFAVELDTNQNKEFHDINNNHVGIDVNSLHSVQSHDAGYYDNEDGTFQNLTLASHDVMQVWVDYDSQYTRISVTMAPIRMPKPMRPLITATYNLSEVFTEPAYIGFSAATSPINSRHYILGWSFGMSMPAPAIDTSKLPELPRVGPKPQSKILEIILPIATAALVSVTIVIIFELKRRRQMYAEVCEDWEAEFGPHRFAYKDLFHATKGFNKRNLLGTGGFGSVYRGVLPISKLEVAVKKISHESRQGMKEFVAEIVSIGCLRHRNLVRLLGYCRRKGELLLVYDYMSNGSLDKYLYFDEGTCILDWSTRFHIIQDVACGLHYLHEKWEKVVIHRDIKASNVLLDSKMNGRLGDFGLARLYDHGKDPQTTHVVGTIGYLAPELTRTGKTSPLTDVFAFGIFLLEVTCGQRPLKQNAQDAQIILVDWVLEHWRNRRLIEVVDSRLNGNFDMEEACLLLRLGLLCSHPFAGSRPSMKLVMQYLDGDVPFPDATLMDMNVKILSMMENEGFNLSTMSHQQLMTSFGTMSILSGGR</sequence>
<keyword evidence="6" id="KW-1003">Cell membrane</keyword>
<evidence type="ECO:0000256" key="13">
    <source>
        <dbReference type="ARBA" id="ARBA00022777"/>
    </source>
</evidence>
<dbReference type="InterPro" id="IPR013320">
    <property type="entry name" value="ConA-like_dom_sf"/>
</dbReference>
<dbReference type="Pfam" id="PF00139">
    <property type="entry name" value="Lectin_legB"/>
    <property type="match status" value="1"/>
</dbReference>
<accession>A0A8T0VUC7</accession>
<evidence type="ECO:0000256" key="11">
    <source>
        <dbReference type="ARBA" id="ARBA00022734"/>
    </source>
</evidence>
<comment type="catalytic activity">
    <reaction evidence="19">
        <text>L-threonyl-[protein] + ATP = O-phospho-L-threonyl-[protein] + ADP + H(+)</text>
        <dbReference type="Rhea" id="RHEA:46608"/>
        <dbReference type="Rhea" id="RHEA-COMP:11060"/>
        <dbReference type="Rhea" id="RHEA-COMP:11605"/>
        <dbReference type="ChEBI" id="CHEBI:15378"/>
        <dbReference type="ChEBI" id="CHEBI:30013"/>
        <dbReference type="ChEBI" id="CHEBI:30616"/>
        <dbReference type="ChEBI" id="CHEBI:61977"/>
        <dbReference type="ChEBI" id="CHEBI:456216"/>
        <dbReference type="EC" id="2.7.11.1"/>
    </reaction>
    <physiologicalReaction direction="left-to-right" evidence="19">
        <dbReference type="Rhea" id="RHEA:46609"/>
    </physiologicalReaction>
</comment>
<comment type="caution">
    <text evidence="24">The sequence shown here is derived from an EMBL/GenBank/DDBJ whole genome shotgun (WGS) entry which is preliminary data.</text>
</comment>
<keyword evidence="17" id="KW-0675">Receptor</keyword>
<evidence type="ECO:0000256" key="14">
    <source>
        <dbReference type="ARBA" id="ARBA00022840"/>
    </source>
</evidence>
<evidence type="ECO:0000256" key="3">
    <source>
        <dbReference type="ARBA" id="ARBA00008536"/>
    </source>
</evidence>
<keyword evidence="16" id="KW-0472">Membrane</keyword>
<keyword evidence="25" id="KW-1185">Reference proteome</keyword>
<gene>
    <name evidence="24" type="ORF">PVAP13_2KG045000</name>
</gene>
<evidence type="ECO:0000256" key="9">
    <source>
        <dbReference type="ARBA" id="ARBA00022692"/>
    </source>
</evidence>
<dbReference type="FunFam" id="2.60.120.200:FF:000051">
    <property type="entry name" value="L-type lectin-domain containing receptor kinase V.9"/>
    <property type="match status" value="1"/>
</dbReference>
<dbReference type="SMART" id="SM00220">
    <property type="entry name" value="S_TKc"/>
    <property type="match status" value="1"/>
</dbReference>
<dbReference type="FunFam" id="1.10.510.10:FF:000517">
    <property type="entry name" value="Putative receptor kinase Lecrk"/>
    <property type="match status" value="1"/>
</dbReference>
<dbReference type="FunFam" id="3.30.200.20:FF:000112">
    <property type="entry name" value="Lectin-domain containing receptor kinase A4.3"/>
    <property type="match status" value="1"/>
</dbReference>
<dbReference type="GO" id="GO:0030246">
    <property type="term" value="F:carbohydrate binding"/>
    <property type="evidence" value="ECO:0007669"/>
    <property type="project" value="UniProtKB-KW"/>
</dbReference>
<feature type="binding site" evidence="21">
    <location>
        <position position="374"/>
    </location>
    <ligand>
        <name>ATP</name>
        <dbReference type="ChEBI" id="CHEBI:30616"/>
    </ligand>
</feature>
<dbReference type="CDD" id="cd14066">
    <property type="entry name" value="STKc_IRAK"/>
    <property type="match status" value="1"/>
</dbReference>
<dbReference type="Gene3D" id="1.10.510.10">
    <property type="entry name" value="Transferase(Phosphotransferase) domain 1"/>
    <property type="match status" value="1"/>
</dbReference>
<comment type="catalytic activity">
    <reaction evidence="20">
        <text>L-seryl-[protein] + ATP = O-phospho-L-seryl-[protein] + ADP + H(+)</text>
        <dbReference type="Rhea" id="RHEA:17989"/>
        <dbReference type="Rhea" id="RHEA-COMP:9863"/>
        <dbReference type="Rhea" id="RHEA-COMP:11604"/>
        <dbReference type="ChEBI" id="CHEBI:15378"/>
        <dbReference type="ChEBI" id="CHEBI:29999"/>
        <dbReference type="ChEBI" id="CHEBI:30616"/>
        <dbReference type="ChEBI" id="CHEBI:83421"/>
        <dbReference type="ChEBI" id="CHEBI:456216"/>
        <dbReference type="EC" id="2.7.11.1"/>
    </reaction>
    <physiologicalReaction direction="left-to-right" evidence="20">
        <dbReference type="Rhea" id="RHEA:17990"/>
    </physiologicalReaction>
</comment>
<keyword evidence="10 22" id="KW-0732">Signal</keyword>
<dbReference type="GO" id="GO:0005886">
    <property type="term" value="C:plasma membrane"/>
    <property type="evidence" value="ECO:0007669"/>
    <property type="project" value="UniProtKB-SubCell"/>
</dbReference>
<evidence type="ECO:0000259" key="23">
    <source>
        <dbReference type="PROSITE" id="PS50011"/>
    </source>
</evidence>
<dbReference type="Gene3D" id="3.30.200.20">
    <property type="entry name" value="Phosphorylase Kinase, domain 1"/>
    <property type="match status" value="1"/>
</dbReference>
<keyword evidence="8" id="KW-0808">Transferase</keyword>
<dbReference type="PROSITE" id="PS00108">
    <property type="entry name" value="PROTEIN_KINASE_ST"/>
    <property type="match status" value="1"/>
</dbReference>
<evidence type="ECO:0000313" key="24">
    <source>
        <dbReference type="EMBL" id="KAG2639772.1"/>
    </source>
</evidence>
<proteinExistence type="inferred from homology"/>
<keyword evidence="13" id="KW-0418">Kinase</keyword>
<evidence type="ECO:0000256" key="7">
    <source>
        <dbReference type="ARBA" id="ARBA00022527"/>
    </source>
</evidence>
<keyword evidence="12 21" id="KW-0547">Nucleotide-binding</keyword>
<dbReference type="EC" id="2.7.11.1" evidence="5"/>
<evidence type="ECO:0000256" key="20">
    <source>
        <dbReference type="ARBA" id="ARBA00048977"/>
    </source>
</evidence>
<dbReference type="CDD" id="cd06899">
    <property type="entry name" value="lectin_legume_LecRK_Arcelin_ConA"/>
    <property type="match status" value="1"/>
</dbReference>
<evidence type="ECO:0000256" key="16">
    <source>
        <dbReference type="ARBA" id="ARBA00023136"/>
    </source>
</evidence>
<evidence type="ECO:0000256" key="6">
    <source>
        <dbReference type="ARBA" id="ARBA00022475"/>
    </source>
</evidence>
<evidence type="ECO:0000313" key="25">
    <source>
        <dbReference type="Proteomes" id="UP000823388"/>
    </source>
</evidence>
<feature type="chain" id="PRO_5035863793" description="non-specific serine/threonine protein kinase" evidence="22">
    <location>
        <begin position="20"/>
        <end position="666"/>
    </location>
</feature>
<evidence type="ECO:0000256" key="1">
    <source>
        <dbReference type="ARBA" id="ARBA00004236"/>
    </source>
</evidence>
<keyword evidence="15" id="KW-1133">Transmembrane helix</keyword>
<protein>
    <recommendedName>
        <fullName evidence="5">non-specific serine/threonine protein kinase</fullName>
        <ecNumber evidence="5">2.7.11.1</ecNumber>
    </recommendedName>
</protein>
<dbReference type="InterPro" id="IPR050528">
    <property type="entry name" value="L-type_Lectin-RKs"/>
</dbReference>
<dbReference type="PANTHER" id="PTHR27007">
    <property type="match status" value="1"/>
</dbReference>